<dbReference type="EMBL" id="LR796244">
    <property type="protein sequence ID" value="CAB4130503.1"/>
    <property type="molecule type" value="Genomic_DNA"/>
</dbReference>
<feature type="compositionally biased region" description="Acidic residues" evidence="1">
    <location>
        <begin position="113"/>
        <end position="127"/>
    </location>
</feature>
<gene>
    <name evidence="3" type="ORF">UFOVP123_6</name>
</gene>
<sequence>MQKYNKNNLRLLFLCNNVNLTLAVFTHLTVIVACGYYLSAEVRLQFAYLGMKTPSLWPLRVAFLFGPHEMKQITITMEDDGSITVASDEMQEPYKCKSIDECRQFLDKMLAEEAGESPEEQATEGPEDYSKMWNEEAGARKPQPGLMA</sequence>
<evidence type="ECO:0000256" key="1">
    <source>
        <dbReference type="SAM" id="MobiDB-lite"/>
    </source>
</evidence>
<keyword evidence="2" id="KW-1133">Transmembrane helix</keyword>
<proteinExistence type="predicted"/>
<feature type="region of interest" description="Disordered" evidence="1">
    <location>
        <begin position="113"/>
        <end position="148"/>
    </location>
</feature>
<evidence type="ECO:0000313" key="3">
    <source>
        <dbReference type="EMBL" id="CAB4130503.1"/>
    </source>
</evidence>
<name>A0A6J5LB35_9CAUD</name>
<feature type="compositionally biased region" description="Basic and acidic residues" evidence="1">
    <location>
        <begin position="128"/>
        <end position="139"/>
    </location>
</feature>
<organism evidence="3">
    <name type="scientific">uncultured Caudovirales phage</name>
    <dbReference type="NCBI Taxonomy" id="2100421"/>
    <lineage>
        <taxon>Viruses</taxon>
        <taxon>Duplodnaviria</taxon>
        <taxon>Heunggongvirae</taxon>
        <taxon>Uroviricota</taxon>
        <taxon>Caudoviricetes</taxon>
        <taxon>Peduoviridae</taxon>
        <taxon>Maltschvirus</taxon>
        <taxon>Maltschvirus maltsch</taxon>
    </lineage>
</organism>
<feature type="transmembrane region" description="Helical" evidence="2">
    <location>
        <begin position="20"/>
        <end position="38"/>
    </location>
</feature>
<evidence type="ECO:0000256" key="2">
    <source>
        <dbReference type="SAM" id="Phobius"/>
    </source>
</evidence>
<protein>
    <submittedName>
        <fullName evidence="3">Uncharacterized protein</fullName>
    </submittedName>
</protein>
<keyword evidence="2" id="KW-0472">Membrane</keyword>
<dbReference type="PROSITE" id="PS51257">
    <property type="entry name" value="PROKAR_LIPOPROTEIN"/>
    <property type="match status" value="1"/>
</dbReference>
<accession>A0A6J5LB35</accession>
<reference evidence="3" key="1">
    <citation type="submission" date="2020-04" db="EMBL/GenBank/DDBJ databases">
        <authorList>
            <person name="Chiriac C."/>
            <person name="Salcher M."/>
            <person name="Ghai R."/>
            <person name="Kavagutti S V."/>
        </authorList>
    </citation>
    <scope>NUCLEOTIDE SEQUENCE</scope>
</reference>
<keyword evidence="2" id="KW-0812">Transmembrane</keyword>